<sequence>MKKAAPKYQQSSRSRSQFTNLIDLLFSRDSAFSLLITLAQIAMYWLMLGVCHG</sequence>
<dbReference type="AlphaFoldDB" id="A0A1I4F032"/>
<reference evidence="2 3" key="1">
    <citation type="submission" date="2016-10" db="EMBL/GenBank/DDBJ databases">
        <authorList>
            <person name="de Groot N.N."/>
        </authorList>
    </citation>
    <scope>NUCLEOTIDE SEQUENCE [LARGE SCALE GENOMIC DNA]</scope>
    <source>
        <strain evidence="2 3">DSM 381</strain>
    </source>
</reference>
<protein>
    <submittedName>
        <fullName evidence="2">Uncharacterized protein</fullName>
    </submittedName>
</protein>
<proteinExistence type="predicted"/>
<evidence type="ECO:0000256" key="1">
    <source>
        <dbReference type="SAM" id="Phobius"/>
    </source>
</evidence>
<evidence type="ECO:0000313" key="3">
    <source>
        <dbReference type="Proteomes" id="UP000199579"/>
    </source>
</evidence>
<gene>
    <name evidence="2" type="ORF">SAMN04244574_03164</name>
</gene>
<organism evidence="2 3">
    <name type="scientific">Azotobacter beijerinckii</name>
    <dbReference type="NCBI Taxonomy" id="170623"/>
    <lineage>
        <taxon>Bacteria</taxon>
        <taxon>Pseudomonadati</taxon>
        <taxon>Pseudomonadota</taxon>
        <taxon>Gammaproteobacteria</taxon>
        <taxon>Pseudomonadales</taxon>
        <taxon>Pseudomonadaceae</taxon>
        <taxon>Azotobacter</taxon>
    </lineage>
</organism>
<feature type="transmembrane region" description="Helical" evidence="1">
    <location>
        <begin position="21"/>
        <end position="47"/>
    </location>
</feature>
<evidence type="ECO:0000313" key="2">
    <source>
        <dbReference type="EMBL" id="SFL11335.1"/>
    </source>
</evidence>
<keyword evidence="1" id="KW-0472">Membrane</keyword>
<dbReference type="RefSeq" id="WP_170854526.1">
    <property type="nucleotide sequence ID" value="NZ_FOSX01000058.1"/>
</dbReference>
<keyword evidence="1" id="KW-1133">Transmembrane helix</keyword>
<name>A0A1I4F032_9GAMM</name>
<keyword evidence="1" id="KW-0812">Transmembrane</keyword>
<dbReference type="EMBL" id="FOSX01000058">
    <property type="protein sequence ID" value="SFL11335.1"/>
    <property type="molecule type" value="Genomic_DNA"/>
</dbReference>
<dbReference type="Proteomes" id="UP000199579">
    <property type="component" value="Unassembled WGS sequence"/>
</dbReference>
<accession>A0A1I4F032</accession>